<dbReference type="PROSITE" id="PS00168">
    <property type="entry name" value="TRP_SYNTHASE_BETA"/>
    <property type="match status" value="1"/>
</dbReference>
<dbReference type="InterPro" id="IPR001926">
    <property type="entry name" value="TrpB-like_PALP"/>
</dbReference>
<evidence type="ECO:0000256" key="4">
    <source>
        <dbReference type="ARBA" id="ARBA00011270"/>
    </source>
</evidence>
<dbReference type="Gene3D" id="3.40.50.1100">
    <property type="match status" value="2"/>
</dbReference>
<dbReference type="PIRSF" id="PIRSF001413">
    <property type="entry name" value="Trp_syn_beta"/>
    <property type="match status" value="1"/>
</dbReference>
<dbReference type="GO" id="GO:0004834">
    <property type="term" value="F:tryptophan synthase activity"/>
    <property type="evidence" value="ECO:0007669"/>
    <property type="project" value="UniProtKB-UniRule"/>
</dbReference>
<evidence type="ECO:0000256" key="6">
    <source>
        <dbReference type="ARBA" id="ARBA00022822"/>
    </source>
</evidence>
<dbReference type="AlphaFoldDB" id="A0A6P1NHL8"/>
<sequence>MTSSHLKSNSLRTGPDLSGHFGPYGGRFVAETLMPLMIELEKAYETAKTDPEFHAELKLHLRDYVGRPSPLWHAKHLSETIGGAQIYLKREDLNHTGSHKLNNVMGQILLARRMGKTRIVAETGAGQHGVATATVCALFGLKCVIYMGATDVERQKPNVFRMHLLGAEVKAVTSGAGTLKDAMNEAMRDWVAHVEDTYFLVGTVAGPHPYPAMVRDFQSVIGTEARQQIQEQTGRLPDGIIAAIGGGSNAMGIFHPFLDDAEVALYGVEAAGLGLESGKLAASISRGRPGVLHGNRTYLLQDQHGQIEEAHSISAGLDYPGIGPEHSWLNDIGRVNYVSATDKEALDAFQILTHKEGIIPALESAHAVAYAQKLAPKMSKDQILIVNISGRGDKDVPTVAAHLGVKL</sequence>
<dbReference type="PANTHER" id="PTHR48077:SF3">
    <property type="entry name" value="TRYPTOPHAN SYNTHASE"/>
    <property type="match status" value="1"/>
</dbReference>
<comment type="function">
    <text evidence="11">The beta subunit is responsible for the synthesis of L-tryptophan from indole and L-serine.</text>
</comment>
<dbReference type="NCBIfam" id="TIGR00263">
    <property type="entry name" value="trpB"/>
    <property type="match status" value="1"/>
</dbReference>
<dbReference type="InterPro" id="IPR023026">
    <property type="entry name" value="Trp_synth_beta/beta-like"/>
</dbReference>
<evidence type="ECO:0000256" key="10">
    <source>
        <dbReference type="ARBA" id="ARBA00049047"/>
    </source>
</evidence>
<proteinExistence type="inferred from homology"/>
<keyword evidence="14" id="KW-1185">Reference proteome</keyword>
<comment type="subunit">
    <text evidence="4 11">Tetramer of two alpha and two beta chains.</text>
</comment>
<evidence type="ECO:0000256" key="7">
    <source>
        <dbReference type="ARBA" id="ARBA00022898"/>
    </source>
</evidence>
<dbReference type="Proteomes" id="UP000463975">
    <property type="component" value="Chromosome"/>
</dbReference>
<evidence type="ECO:0000256" key="5">
    <source>
        <dbReference type="ARBA" id="ARBA00022605"/>
    </source>
</evidence>
<evidence type="ECO:0000256" key="11">
    <source>
        <dbReference type="HAMAP-Rule" id="MF_00133"/>
    </source>
</evidence>
<gene>
    <name evidence="11 13" type="primary">trpB</name>
    <name evidence="13" type="ORF">GT348_07005</name>
</gene>
<dbReference type="InterPro" id="IPR036052">
    <property type="entry name" value="TrpB-like_PALP_sf"/>
</dbReference>
<dbReference type="FunFam" id="3.40.50.1100:FF:000001">
    <property type="entry name" value="Tryptophan synthase beta chain"/>
    <property type="match status" value="1"/>
</dbReference>
<dbReference type="InterPro" id="IPR006654">
    <property type="entry name" value="Trp_synth_beta"/>
</dbReference>
<name>A0A6P1NHL8_9PROT</name>
<keyword evidence="6 11" id="KW-0822">Tryptophan biosynthesis</keyword>
<dbReference type="SUPFAM" id="SSF53686">
    <property type="entry name" value="Tryptophan synthase beta subunit-like PLP-dependent enzymes"/>
    <property type="match status" value="1"/>
</dbReference>
<keyword evidence="8 11" id="KW-0057">Aromatic amino acid biosynthesis</keyword>
<dbReference type="FunFam" id="3.40.50.1100:FF:000004">
    <property type="entry name" value="Tryptophan synthase beta chain"/>
    <property type="match status" value="1"/>
</dbReference>
<dbReference type="CDD" id="cd06446">
    <property type="entry name" value="Trp-synth_B"/>
    <property type="match status" value="1"/>
</dbReference>
<dbReference type="PANTHER" id="PTHR48077">
    <property type="entry name" value="TRYPTOPHAN SYNTHASE-RELATED"/>
    <property type="match status" value="1"/>
</dbReference>
<dbReference type="HAMAP" id="MF_00133">
    <property type="entry name" value="Trp_synth_beta"/>
    <property type="match status" value="1"/>
</dbReference>
<organism evidence="13 14">
    <name type="scientific">Aristophania vespae</name>
    <dbReference type="NCBI Taxonomy" id="2697033"/>
    <lineage>
        <taxon>Bacteria</taxon>
        <taxon>Pseudomonadati</taxon>
        <taxon>Pseudomonadota</taxon>
        <taxon>Alphaproteobacteria</taxon>
        <taxon>Acetobacterales</taxon>
        <taxon>Acetobacteraceae</taxon>
        <taxon>Aristophania</taxon>
    </lineage>
</organism>
<feature type="domain" description="Tryptophan synthase beta chain-like PALP" evidence="12">
    <location>
        <begin position="66"/>
        <end position="386"/>
    </location>
</feature>
<comment type="similarity">
    <text evidence="3 11">Belongs to the TrpB family.</text>
</comment>
<evidence type="ECO:0000313" key="14">
    <source>
        <dbReference type="Proteomes" id="UP000463975"/>
    </source>
</evidence>
<comment type="catalytic activity">
    <reaction evidence="10 11">
        <text>(1S,2R)-1-C-(indol-3-yl)glycerol 3-phosphate + L-serine = D-glyceraldehyde 3-phosphate + L-tryptophan + H2O</text>
        <dbReference type="Rhea" id="RHEA:10532"/>
        <dbReference type="ChEBI" id="CHEBI:15377"/>
        <dbReference type="ChEBI" id="CHEBI:33384"/>
        <dbReference type="ChEBI" id="CHEBI:57912"/>
        <dbReference type="ChEBI" id="CHEBI:58866"/>
        <dbReference type="ChEBI" id="CHEBI:59776"/>
        <dbReference type="EC" id="4.2.1.20"/>
    </reaction>
</comment>
<evidence type="ECO:0000256" key="9">
    <source>
        <dbReference type="ARBA" id="ARBA00023239"/>
    </source>
</evidence>
<keyword evidence="9 11" id="KW-0456">Lyase</keyword>
<evidence type="ECO:0000256" key="3">
    <source>
        <dbReference type="ARBA" id="ARBA00009982"/>
    </source>
</evidence>
<accession>A0A6P1NHL8</accession>
<dbReference type="Pfam" id="PF00291">
    <property type="entry name" value="PALP"/>
    <property type="match status" value="1"/>
</dbReference>
<dbReference type="InterPro" id="IPR006653">
    <property type="entry name" value="Trp_synth_b_CS"/>
</dbReference>
<protein>
    <recommendedName>
        <fullName evidence="11">Tryptophan synthase beta chain</fullName>
        <ecNumber evidence="11">4.2.1.20</ecNumber>
    </recommendedName>
</protein>
<comment type="cofactor">
    <cofactor evidence="1 11">
        <name>pyridoxal 5'-phosphate</name>
        <dbReference type="ChEBI" id="CHEBI:597326"/>
    </cofactor>
</comment>
<dbReference type="EMBL" id="CP047652">
    <property type="protein sequence ID" value="QHI96014.1"/>
    <property type="molecule type" value="Genomic_DNA"/>
</dbReference>
<evidence type="ECO:0000259" key="12">
    <source>
        <dbReference type="Pfam" id="PF00291"/>
    </source>
</evidence>
<dbReference type="UniPathway" id="UPA00035">
    <property type="reaction ID" value="UER00044"/>
</dbReference>
<comment type="pathway">
    <text evidence="2 11">Amino-acid biosynthesis; L-tryptophan biosynthesis; L-tryptophan from chorismate: step 5/5.</text>
</comment>
<dbReference type="RefSeq" id="WP_160619087.1">
    <property type="nucleotide sequence ID" value="NZ_CP047652.1"/>
</dbReference>
<keyword evidence="7 11" id="KW-0663">Pyridoxal phosphate</keyword>
<evidence type="ECO:0000256" key="1">
    <source>
        <dbReference type="ARBA" id="ARBA00001933"/>
    </source>
</evidence>
<dbReference type="KEGG" id="bomb:GT348_07005"/>
<evidence type="ECO:0000256" key="2">
    <source>
        <dbReference type="ARBA" id="ARBA00004733"/>
    </source>
</evidence>
<evidence type="ECO:0000256" key="8">
    <source>
        <dbReference type="ARBA" id="ARBA00023141"/>
    </source>
</evidence>
<dbReference type="EC" id="4.2.1.20" evidence="11"/>
<evidence type="ECO:0000313" key="13">
    <source>
        <dbReference type="EMBL" id="QHI96014.1"/>
    </source>
</evidence>
<reference evidence="13 14" key="1">
    <citation type="submission" date="2020-01" db="EMBL/GenBank/DDBJ databases">
        <title>Genome sequencing of strain KACC 21507.</title>
        <authorList>
            <person name="Heo J."/>
            <person name="Kim S.-J."/>
            <person name="Kim J.-S."/>
            <person name="Hong S.-B."/>
            <person name="Kwon S.-W."/>
        </authorList>
    </citation>
    <scope>NUCLEOTIDE SEQUENCE [LARGE SCALE GENOMIC DNA]</scope>
    <source>
        <strain evidence="13 14">KACC 21507</strain>
    </source>
</reference>
<dbReference type="GO" id="GO:0005737">
    <property type="term" value="C:cytoplasm"/>
    <property type="evidence" value="ECO:0007669"/>
    <property type="project" value="TreeGrafter"/>
</dbReference>
<keyword evidence="5 11" id="KW-0028">Amino-acid biosynthesis</keyword>
<feature type="modified residue" description="N6-(pyridoxal phosphate)lysine" evidence="11">
    <location>
        <position position="100"/>
    </location>
</feature>